<evidence type="ECO:0000256" key="6">
    <source>
        <dbReference type="ARBA" id="ARBA00023136"/>
    </source>
</evidence>
<organism evidence="11 12">
    <name type="scientific">Roseomonas alba</name>
    <dbReference type="NCBI Taxonomy" id="2846776"/>
    <lineage>
        <taxon>Bacteria</taxon>
        <taxon>Pseudomonadati</taxon>
        <taxon>Pseudomonadota</taxon>
        <taxon>Alphaproteobacteria</taxon>
        <taxon>Acetobacterales</taxon>
        <taxon>Roseomonadaceae</taxon>
        <taxon>Roseomonas</taxon>
    </lineage>
</organism>
<evidence type="ECO:0000256" key="8">
    <source>
        <dbReference type="ARBA" id="ARBA00023214"/>
    </source>
</evidence>
<feature type="transmembrane region" description="Helical" evidence="10">
    <location>
        <begin position="87"/>
        <end position="104"/>
    </location>
</feature>
<reference evidence="11 12" key="1">
    <citation type="submission" date="2021-07" db="EMBL/GenBank/DDBJ databases">
        <authorList>
            <person name="So Y."/>
        </authorList>
    </citation>
    <scope>NUCLEOTIDE SEQUENCE [LARGE SCALE GENOMIC DNA]</scope>
    <source>
        <strain evidence="11 12">HJA6</strain>
    </source>
</reference>
<keyword evidence="4 10" id="KW-1133">Transmembrane helix</keyword>
<dbReference type="InterPro" id="IPR050368">
    <property type="entry name" value="ClC-type_chloride_channel"/>
</dbReference>
<dbReference type="SUPFAM" id="SSF81340">
    <property type="entry name" value="Clc chloride channel"/>
    <property type="match status" value="1"/>
</dbReference>
<protein>
    <submittedName>
        <fullName evidence="11">Chloride channel protein</fullName>
    </submittedName>
</protein>
<dbReference type="Pfam" id="PF00654">
    <property type="entry name" value="Voltage_CLC"/>
    <property type="match status" value="1"/>
</dbReference>
<evidence type="ECO:0000313" key="11">
    <source>
        <dbReference type="EMBL" id="MBW6401156.1"/>
    </source>
</evidence>
<keyword evidence="7" id="KW-0869">Chloride channel</keyword>
<dbReference type="EMBL" id="JAHYBZ010000010">
    <property type="protein sequence ID" value="MBW6401156.1"/>
    <property type="molecule type" value="Genomic_DNA"/>
</dbReference>
<keyword evidence="9" id="KW-0407">Ion channel</keyword>
<evidence type="ECO:0000256" key="3">
    <source>
        <dbReference type="ARBA" id="ARBA00022692"/>
    </source>
</evidence>
<dbReference type="PANTHER" id="PTHR43427:SF6">
    <property type="entry name" value="CHLORIDE CHANNEL PROTEIN CLC-E"/>
    <property type="match status" value="1"/>
</dbReference>
<dbReference type="PANTHER" id="PTHR43427">
    <property type="entry name" value="CHLORIDE CHANNEL PROTEIN CLC-E"/>
    <property type="match status" value="1"/>
</dbReference>
<evidence type="ECO:0000256" key="10">
    <source>
        <dbReference type="SAM" id="Phobius"/>
    </source>
</evidence>
<keyword evidence="6 10" id="KW-0472">Membrane</keyword>
<keyword evidence="2" id="KW-0813">Transport</keyword>
<comment type="subcellular location">
    <subcellularLocation>
        <location evidence="1">Membrane</location>
        <topology evidence="1">Multi-pass membrane protein</topology>
    </subcellularLocation>
</comment>
<keyword evidence="5" id="KW-0406">Ion transport</keyword>
<feature type="transmembrane region" description="Helical" evidence="10">
    <location>
        <begin position="59"/>
        <end position="75"/>
    </location>
</feature>
<dbReference type="InterPro" id="IPR014743">
    <property type="entry name" value="Cl-channel_core"/>
</dbReference>
<keyword evidence="12" id="KW-1185">Reference proteome</keyword>
<evidence type="ECO:0000256" key="2">
    <source>
        <dbReference type="ARBA" id="ARBA00022448"/>
    </source>
</evidence>
<dbReference type="RefSeq" id="WP_219765720.1">
    <property type="nucleotide sequence ID" value="NZ_JAHYBZ010000010.1"/>
</dbReference>
<feature type="transmembrane region" description="Helical" evidence="10">
    <location>
        <begin position="243"/>
        <end position="268"/>
    </location>
</feature>
<feature type="transmembrane region" description="Helical" evidence="10">
    <location>
        <begin position="284"/>
        <end position="305"/>
    </location>
</feature>
<feature type="transmembrane region" description="Helical" evidence="10">
    <location>
        <begin position="33"/>
        <end position="53"/>
    </location>
</feature>
<evidence type="ECO:0000256" key="4">
    <source>
        <dbReference type="ARBA" id="ARBA00022989"/>
    </source>
</evidence>
<name>A0ABS7AFS8_9PROT</name>
<evidence type="ECO:0000256" key="9">
    <source>
        <dbReference type="ARBA" id="ARBA00023303"/>
    </source>
</evidence>
<evidence type="ECO:0000256" key="1">
    <source>
        <dbReference type="ARBA" id="ARBA00004141"/>
    </source>
</evidence>
<feature type="transmembrane region" description="Helical" evidence="10">
    <location>
        <begin position="380"/>
        <end position="402"/>
    </location>
</feature>
<gene>
    <name evidence="11" type="ORF">KPL78_25080</name>
</gene>
<feature type="transmembrane region" description="Helical" evidence="10">
    <location>
        <begin position="177"/>
        <end position="202"/>
    </location>
</feature>
<sequence>MTPTAPMSPDHSAAAPSAEAAGAARRNAVAYPLAVLLAGVAGGVSGVSLALLLHAIQHLAYGYSLTMLVGGETFLDGVTGAAPQRRLEVLAAAGAVAGVGWWAVYRFGRKLVPISAAVADPGKVMPAGATLGHVLLQIVTVAMGSTLGREVAPRELAALLVGRVARLLRLSREEMRIVIACGAGAGLAAVYNVPLGGTIFVLEVLLGSFALSVAVPAMVSCVIAACIAWVGIGDIYQYSLARIGISGSLLAWAAVAGPVFGLGGWLFARLTQRARAAAPRDARIIPFCLAVFAGIGVLAMTFPALPGNGKGPIQLGLEGDLGLRLAATLLVLKVLATTACLRAGAEGGLLTPGMSIGALTGVLLGMAWSHLWPSPVEQGAFALVGAVAFLAVSQRMPITAITLGFEFTGADHDFAVPMLIAVGLASATARLCESRAARPACIAAMSQDHRPDGT</sequence>
<feature type="transmembrane region" description="Helical" evidence="10">
    <location>
        <begin position="350"/>
        <end position="368"/>
    </location>
</feature>
<keyword evidence="3 10" id="KW-0812">Transmembrane</keyword>
<dbReference type="PRINTS" id="PR00762">
    <property type="entry name" value="CLCHANNEL"/>
</dbReference>
<proteinExistence type="predicted"/>
<evidence type="ECO:0000313" key="12">
    <source>
        <dbReference type="Proteomes" id="UP001196565"/>
    </source>
</evidence>
<dbReference type="InterPro" id="IPR001807">
    <property type="entry name" value="ClC"/>
</dbReference>
<comment type="caution">
    <text evidence="11">The sequence shown here is derived from an EMBL/GenBank/DDBJ whole genome shotgun (WGS) entry which is preliminary data.</text>
</comment>
<feature type="transmembrane region" description="Helical" evidence="10">
    <location>
        <begin position="208"/>
        <end position="231"/>
    </location>
</feature>
<accession>A0ABS7AFS8</accession>
<dbReference type="Proteomes" id="UP001196565">
    <property type="component" value="Unassembled WGS sequence"/>
</dbReference>
<evidence type="ECO:0000256" key="5">
    <source>
        <dbReference type="ARBA" id="ARBA00023065"/>
    </source>
</evidence>
<dbReference type="Gene3D" id="1.10.3080.10">
    <property type="entry name" value="Clc chloride channel"/>
    <property type="match status" value="1"/>
</dbReference>
<evidence type="ECO:0000256" key="7">
    <source>
        <dbReference type="ARBA" id="ARBA00023173"/>
    </source>
</evidence>
<keyword evidence="8" id="KW-0868">Chloride</keyword>